<name>A0A5D3F7Q2_9ACTN</name>
<dbReference type="GO" id="GO:0005525">
    <property type="term" value="F:GTP binding"/>
    <property type="evidence" value="ECO:0007669"/>
    <property type="project" value="UniProtKB-UniRule"/>
</dbReference>
<feature type="binding site" evidence="10">
    <location>
        <position position="479"/>
    </location>
    <ligand>
        <name>Zn(2+)</name>
        <dbReference type="ChEBI" id="CHEBI:29105"/>
    </ligand>
</feature>
<protein>
    <recommendedName>
        <fullName evidence="10">Small ribosomal subunit biogenesis GTPase RsgA</fullName>
        <ecNumber evidence="10">3.6.1.-</ecNumber>
    </recommendedName>
</protein>
<dbReference type="GO" id="GO:0042274">
    <property type="term" value="P:ribosomal small subunit biogenesis"/>
    <property type="evidence" value="ECO:0007669"/>
    <property type="project" value="UniProtKB-UniRule"/>
</dbReference>
<proteinExistence type="inferred from homology"/>
<evidence type="ECO:0000256" key="11">
    <source>
        <dbReference type="SAM" id="MobiDB-lite"/>
    </source>
</evidence>
<comment type="caution">
    <text evidence="14">The sequence shown here is derived from an EMBL/GenBank/DDBJ whole genome shotgun (WGS) entry which is preliminary data.</text>
</comment>
<evidence type="ECO:0000313" key="14">
    <source>
        <dbReference type="EMBL" id="TYK45047.1"/>
    </source>
</evidence>
<feature type="compositionally biased region" description="Basic and acidic residues" evidence="11">
    <location>
        <begin position="124"/>
        <end position="134"/>
    </location>
</feature>
<evidence type="ECO:0000259" key="13">
    <source>
        <dbReference type="PROSITE" id="PS51721"/>
    </source>
</evidence>
<keyword evidence="6 10" id="KW-0378">Hydrolase</keyword>
<dbReference type="EC" id="3.6.1.-" evidence="10"/>
<comment type="subunit">
    <text evidence="10">Monomer. Associates with 30S ribosomal subunit, binds 16S rRNA.</text>
</comment>
<dbReference type="PROSITE" id="PS51721">
    <property type="entry name" value="G_CP"/>
    <property type="match status" value="1"/>
</dbReference>
<evidence type="ECO:0000256" key="1">
    <source>
        <dbReference type="ARBA" id="ARBA00022490"/>
    </source>
</evidence>
<dbReference type="Gene3D" id="3.40.50.300">
    <property type="entry name" value="P-loop containing nucleotide triphosphate hydrolases"/>
    <property type="match status" value="1"/>
</dbReference>
<evidence type="ECO:0000256" key="10">
    <source>
        <dbReference type="HAMAP-Rule" id="MF_01820"/>
    </source>
</evidence>
<evidence type="ECO:0000313" key="15">
    <source>
        <dbReference type="Proteomes" id="UP000323505"/>
    </source>
</evidence>
<dbReference type="InterPro" id="IPR010914">
    <property type="entry name" value="RsgA_GTPase_dom"/>
</dbReference>
<evidence type="ECO:0000256" key="3">
    <source>
        <dbReference type="ARBA" id="ARBA00022723"/>
    </source>
</evidence>
<feature type="binding site" evidence="10">
    <location>
        <position position="474"/>
    </location>
    <ligand>
        <name>Zn(2+)</name>
        <dbReference type="ChEBI" id="CHEBI:29105"/>
    </ligand>
</feature>
<comment type="function">
    <text evidence="10">One of several proteins that assist in the late maturation steps of the functional core of the 30S ribosomal subunit. Helps release RbfA from mature subunits. May play a role in the assembly of ribosomal proteins into the subunit. Circularly permuted GTPase that catalyzes slow GTP hydrolysis, GTPase activity is stimulated by the 30S ribosomal subunit.</text>
</comment>
<feature type="region of interest" description="Disordered" evidence="11">
    <location>
        <begin position="1"/>
        <end position="170"/>
    </location>
</feature>
<dbReference type="PANTHER" id="PTHR32120">
    <property type="entry name" value="SMALL RIBOSOMAL SUBUNIT BIOGENESIS GTPASE RSGA"/>
    <property type="match status" value="1"/>
</dbReference>
<dbReference type="EMBL" id="VSRQ01000007">
    <property type="protein sequence ID" value="TYK45047.1"/>
    <property type="molecule type" value="Genomic_DNA"/>
</dbReference>
<reference evidence="14 15" key="1">
    <citation type="submission" date="2019-08" db="EMBL/GenBank/DDBJ databases">
        <title>Actinomadura sp. nov. CYP1-5 isolated from mountain soil.</title>
        <authorList>
            <person name="Songsumanus A."/>
            <person name="Kuncharoen N."/>
            <person name="Kudo T."/>
            <person name="Yuki M."/>
            <person name="Igarashi Y."/>
            <person name="Tanasupawat S."/>
        </authorList>
    </citation>
    <scope>NUCLEOTIDE SEQUENCE [LARGE SCALE GENOMIC DNA]</scope>
    <source>
        <strain evidence="14 15">CYP1-5</strain>
    </source>
</reference>
<dbReference type="Proteomes" id="UP000323505">
    <property type="component" value="Unassembled WGS sequence"/>
</dbReference>
<feature type="binding site" evidence="10">
    <location>
        <begin position="343"/>
        <end position="346"/>
    </location>
    <ligand>
        <name>GTP</name>
        <dbReference type="ChEBI" id="CHEBI:37565"/>
    </ligand>
</feature>
<keyword evidence="15" id="KW-1185">Reference proteome</keyword>
<dbReference type="NCBIfam" id="TIGR00157">
    <property type="entry name" value="ribosome small subunit-dependent GTPase A"/>
    <property type="match status" value="1"/>
</dbReference>
<dbReference type="CDD" id="cd01854">
    <property type="entry name" value="YjeQ_EngC"/>
    <property type="match status" value="1"/>
</dbReference>
<evidence type="ECO:0000256" key="2">
    <source>
        <dbReference type="ARBA" id="ARBA00022517"/>
    </source>
</evidence>
<evidence type="ECO:0000256" key="4">
    <source>
        <dbReference type="ARBA" id="ARBA00022730"/>
    </source>
</evidence>
<keyword evidence="5 10" id="KW-0547">Nucleotide-binding</keyword>
<comment type="similarity">
    <text evidence="10">Belongs to the TRAFAC class YlqF/YawG GTPase family. RsgA subfamily.</text>
</comment>
<keyword evidence="4 10" id="KW-0699">rRNA-binding</keyword>
<evidence type="ECO:0000256" key="9">
    <source>
        <dbReference type="ARBA" id="ARBA00023134"/>
    </source>
</evidence>
<feature type="binding site" evidence="10">
    <location>
        <begin position="393"/>
        <end position="401"/>
    </location>
    <ligand>
        <name>GTP</name>
        <dbReference type="ChEBI" id="CHEBI:37565"/>
    </ligand>
</feature>
<keyword evidence="3 10" id="KW-0479">Metal-binding</keyword>
<evidence type="ECO:0000256" key="5">
    <source>
        <dbReference type="ARBA" id="ARBA00022741"/>
    </source>
</evidence>
<keyword evidence="1 10" id="KW-0963">Cytoplasm</keyword>
<keyword evidence="7 10" id="KW-0862">Zinc</keyword>
<comment type="subcellular location">
    <subcellularLocation>
        <location evidence="10">Cytoplasm</location>
    </subcellularLocation>
</comment>
<feature type="domain" description="CP-type G" evidence="13">
    <location>
        <begin position="294"/>
        <end position="451"/>
    </location>
</feature>
<sequence length="550" mass="55633">MRVAATAAARRAAPATGSPAEAAARAAAGASPVHSSSSRSAAARSARRARSASPVPAGPLSDPLRDTLPGSGAPGRPVSRCCSSSTVTPLIAIRPSNDDNCRTAPPVPAGPSRPGNGGAGRGRGGVESRSDPRGGVDAWPSLRWPLPAASRSSSSPGPPADPRPFVARSPGPLHARVLEVSSFTSASSSSSSDSESPGPSGLAAYGWDGALEDAFSPHRAAGLVPARVAAVDRGLCDAVTASGPLRAATHAVSGPEGGPCTGDWAGLRLDGPDGRAAVAVLLPRRTAIVRSSASRDSRGQVLAANVDTVAVAVPLTARAAPGRIERLVALAFESGARPVVVLTKADQVPGTAEAEADAAAAAPGVDVVACSAATGEGVDAVRAVLAGTVALVGPSGAGKSTLGNALLGADLLATGEVRESDGKGRHTTVRRELLPLPGGGVLIDTPGLRGVGLVEASDGLERAFADVEELAAGCRFRDCAHQAEPGCAVLGAVADGTLPGRRLDSYRRLLRENEWAAARTDARLRAEQRDRVKAISRFQRQLYRERGRDR</sequence>
<gene>
    <name evidence="10 14" type="primary">rsgA</name>
    <name evidence="14" type="ORF">FXF68_30640</name>
</gene>
<feature type="compositionally biased region" description="Low complexity" evidence="11">
    <location>
        <begin position="1"/>
        <end position="44"/>
    </location>
</feature>
<dbReference type="GO" id="GO:0019843">
    <property type="term" value="F:rRNA binding"/>
    <property type="evidence" value="ECO:0007669"/>
    <property type="project" value="UniProtKB-KW"/>
</dbReference>
<evidence type="ECO:0000259" key="12">
    <source>
        <dbReference type="PROSITE" id="PS50936"/>
    </source>
</evidence>
<evidence type="ECO:0000256" key="6">
    <source>
        <dbReference type="ARBA" id="ARBA00022801"/>
    </source>
</evidence>
<feature type="binding site" evidence="10">
    <location>
        <position position="481"/>
    </location>
    <ligand>
        <name>Zn(2+)</name>
        <dbReference type="ChEBI" id="CHEBI:29105"/>
    </ligand>
</feature>
<dbReference type="GO" id="GO:0005737">
    <property type="term" value="C:cytoplasm"/>
    <property type="evidence" value="ECO:0007669"/>
    <property type="project" value="UniProtKB-SubCell"/>
</dbReference>
<dbReference type="Pfam" id="PF03193">
    <property type="entry name" value="RsgA_GTPase"/>
    <property type="match status" value="1"/>
</dbReference>
<dbReference type="PANTHER" id="PTHR32120:SF10">
    <property type="entry name" value="SMALL RIBOSOMAL SUBUNIT BIOGENESIS GTPASE RSGA"/>
    <property type="match status" value="1"/>
</dbReference>
<feature type="domain" description="EngC GTPase" evidence="12">
    <location>
        <begin position="304"/>
        <end position="449"/>
    </location>
</feature>
<dbReference type="InterPro" id="IPR027417">
    <property type="entry name" value="P-loop_NTPase"/>
</dbReference>
<feature type="binding site" evidence="10">
    <location>
        <position position="487"/>
    </location>
    <ligand>
        <name>Zn(2+)</name>
        <dbReference type="ChEBI" id="CHEBI:29105"/>
    </ligand>
</feature>
<dbReference type="GO" id="GO:0046872">
    <property type="term" value="F:metal ion binding"/>
    <property type="evidence" value="ECO:0007669"/>
    <property type="project" value="UniProtKB-KW"/>
</dbReference>
<dbReference type="HAMAP" id="MF_01820">
    <property type="entry name" value="GTPase_RsgA"/>
    <property type="match status" value="1"/>
</dbReference>
<dbReference type="AlphaFoldDB" id="A0A5D3F7Q2"/>
<keyword evidence="9 10" id="KW-0342">GTP-binding</keyword>
<dbReference type="InterPro" id="IPR030378">
    <property type="entry name" value="G_CP_dom"/>
</dbReference>
<evidence type="ECO:0000256" key="7">
    <source>
        <dbReference type="ARBA" id="ARBA00022833"/>
    </source>
</evidence>
<comment type="cofactor">
    <cofactor evidence="10">
        <name>Zn(2+)</name>
        <dbReference type="ChEBI" id="CHEBI:29105"/>
    </cofactor>
    <text evidence="10">Binds 1 zinc ion per subunit.</text>
</comment>
<organism evidence="14 15">
    <name type="scientific">Actinomadura decatromicini</name>
    <dbReference type="NCBI Taxonomy" id="2604572"/>
    <lineage>
        <taxon>Bacteria</taxon>
        <taxon>Bacillati</taxon>
        <taxon>Actinomycetota</taxon>
        <taxon>Actinomycetes</taxon>
        <taxon>Streptosporangiales</taxon>
        <taxon>Thermomonosporaceae</taxon>
        <taxon>Actinomadura</taxon>
    </lineage>
</organism>
<dbReference type="InterPro" id="IPR004881">
    <property type="entry name" value="Ribosome_biogen_GTPase_RsgA"/>
</dbReference>
<dbReference type="Gene3D" id="1.10.40.50">
    <property type="entry name" value="Probable gtpase engc, domain 3"/>
    <property type="match status" value="1"/>
</dbReference>
<dbReference type="PROSITE" id="PS50936">
    <property type="entry name" value="ENGC_GTPASE"/>
    <property type="match status" value="1"/>
</dbReference>
<dbReference type="SUPFAM" id="SSF52540">
    <property type="entry name" value="P-loop containing nucleoside triphosphate hydrolases"/>
    <property type="match status" value="1"/>
</dbReference>
<dbReference type="GO" id="GO:0003924">
    <property type="term" value="F:GTPase activity"/>
    <property type="evidence" value="ECO:0007669"/>
    <property type="project" value="UniProtKB-UniRule"/>
</dbReference>
<accession>A0A5D3F7Q2</accession>
<evidence type="ECO:0000256" key="8">
    <source>
        <dbReference type="ARBA" id="ARBA00022884"/>
    </source>
</evidence>
<feature type="compositionally biased region" description="Low complexity" evidence="11">
    <location>
        <begin position="143"/>
        <end position="155"/>
    </location>
</feature>
<keyword evidence="8 10" id="KW-0694">RNA-binding</keyword>
<keyword evidence="2 10" id="KW-0690">Ribosome biogenesis</keyword>